<sequence length="164" mass="17205">MSFEAKNLFVVLLAVSAITGINAAGGLAEMNALTGDAPYMGWGNQEQAPEYFGSSLMKRYGPNVFNTPYNDYAARYGAAMRYGYYSGAYPSYRYGYGAGAGTGYNYGGYRYSPVGYAAGVAMQDGDQPVPSSPAGPPGTSSGLNDAFGGSYKGQGNEWVSSART</sequence>
<dbReference type="WBParaSite" id="JU765_v2.g17044.t1">
    <property type="protein sequence ID" value="JU765_v2.g17044.t1"/>
    <property type="gene ID" value="JU765_v2.g17044"/>
</dbReference>
<accession>A0AC34QK48</accession>
<organism evidence="1 2">
    <name type="scientific">Panagrolaimus sp. JU765</name>
    <dbReference type="NCBI Taxonomy" id="591449"/>
    <lineage>
        <taxon>Eukaryota</taxon>
        <taxon>Metazoa</taxon>
        <taxon>Ecdysozoa</taxon>
        <taxon>Nematoda</taxon>
        <taxon>Chromadorea</taxon>
        <taxon>Rhabditida</taxon>
        <taxon>Tylenchina</taxon>
        <taxon>Panagrolaimomorpha</taxon>
        <taxon>Panagrolaimoidea</taxon>
        <taxon>Panagrolaimidae</taxon>
        <taxon>Panagrolaimus</taxon>
    </lineage>
</organism>
<evidence type="ECO:0000313" key="2">
    <source>
        <dbReference type="WBParaSite" id="JU765_v2.g17044.t1"/>
    </source>
</evidence>
<name>A0AC34QK48_9BILA</name>
<evidence type="ECO:0000313" key="1">
    <source>
        <dbReference type="Proteomes" id="UP000887576"/>
    </source>
</evidence>
<dbReference type="Proteomes" id="UP000887576">
    <property type="component" value="Unplaced"/>
</dbReference>
<reference evidence="2" key="1">
    <citation type="submission" date="2022-11" db="UniProtKB">
        <authorList>
            <consortium name="WormBaseParasite"/>
        </authorList>
    </citation>
    <scope>IDENTIFICATION</scope>
</reference>
<protein>
    <submittedName>
        <fullName evidence="2">Uncharacterized protein</fullName>
    </submittedName>
</protein>
<proteinExistence type="predicted"/>